<protein>
    <recommendedName>
        <fullName evidence="3">SnoaL-like domain-containing protein</fullName>
    </recommendedName>
</protein>
<gene>
    <name evidence="1" type="ORF">F5X68DRAFT_226786</name>
</gene>
<dbReference type="EMBL" id="JAGSXJ010000001">
    <property type="protein sequence ID" value="KAH6697411.1"/>
    <property type="molecule type" value="Genomic_DNA"/>
</dbReference>
<evidence type="ECO:0000313" key="2">
    <source>
        <dbReference type="Proteomes" id="UP000770015"/>
    </source>
</evidence>
<name>A0A9P9ADC8_9PEZI</name>
<evidence type="ECO:0008006" key="3">
    <source>
        <dbReference type="Google" id="ProtNLM"/>
    </source>
</evidence>
<accession>A0A9P9ADC8</accession>
<organism evidence="1 2">
    <name type="scientific">Plectosphaerella plurivora</name>
    <dbReference type="NCBI Taxonomy" id="936078"/>
    <lineage>
        <taxon>Eukaryota</taxon>
        <taxon>Fungi</taxon>
        <taxon>Dikarya</taxon>
        <taxon>Ascomycota</taxon>
        <taxon>Pezizomycotina</taxon>
        <taxon>Sordariomycetes</taxon>
        <taxon>Hypocreomycetidae</taxon>
        <taxon>Glomerellales</taxon>
        <taxon>Plectosphaerellaceae</taxon>
        <taxon>Plectosphaerella</taxon>
    </lineage>
</organism>
<dbReference type="SUPFAM" id="SSF54427">
    <property type="entry name" value="NTF2-like"/>
    <property type="match status" value="1"/>
</dbReference>
<dbReference type="InterPro" id="IPR032710">
    <property type="entry name" value="NTF2-like_dom_sf"/>
</dbReference>
<keyword evidence="2" id="KW-1185">Reference proteome</keyword>
<proteinExistence type="predicted"/>
<comment type="caution">
    <text evidence="1">The sequence shown here is derived from an EMBL/GenBank/DDBJ whole genome shotgun (WGS) entry which is preliminary data.</text>
</comment>
<evidence type="ECO:0000313" key="1">
    <source>
        <dbReference type="EMBL" id="KAH6697411.1"/>
    </source>
</evidence>
<dbReference type="Proteomes" id="UP000770015">
    <property type="component" value="Unassembled WGS sequence"/>
</dbReference>
<sequence length="143" mass="16029">MALRNTVWPFDIPAPDPIKKWLGDLYETVDSKDSDSGTKLASLYSEDAVVYGMHGKSEGTQAIINSRKSAWDAIDRRDHEVLRVYTGAAGYNDILIIGRLTVDFKSGKQVTSEFIARIEFEEGTQSTPKAKLYQIWADSAPWK</sequence>
<reference evidence="1" key="1">
    <citation type="journal article" date="2021" name="Nat. Commun.">
        <title>Genetic determinants of endophytism in the Arabidopsis root mycobiome.</title>
        <authorList>
            <person name="Mesny F."/>
            <person name="Miyauchi S."/>
            <person name="Thiergart T."/>
            <person name="Pickel B."/>
            <person name="Atanasova L."/>
            <person name="Karlsson M."/>
            <person name="Huettel B."/>
            <person name="Barry K.W."/>
            <person name="Haridas S."/>
            <person name="Chen C."/>
            <person name="Bauer D."/>
            <person name="Andreopoulos W."/>
            <person name="Pangilinan J."/>
            <person name="LaButti K."/>
            <person name="Riley R."/>
            <person name="Lipzen A."/>
            <person name="Clum A."/>
            <person name="Drula E."/>
            <person name="Henrissat B."/>
            <person name="Kohler A."/>
            <person name="Grigoriev I.V."/>
            <person name="Martin F.M."/>
            <person name="Hacquard S."/>
        </authorList>
    </citation>
    <scope>NUCLEOTIDE SEQUENCE</scope>
    <source>
        <strain evidence="1">MPI-SDFR-AT-0117</strain>
    </source>
</reference>
<dbReference type="AlphaFoldDB" id="A0A9P9ADC8"/>
<dbReference type="Gene3D" id="3.10.450.50">
    <property type="match status" value="1"/>
</dbReference>
<dbReference type="OrthoDB" id="3468019at2759"/>